<feature type="compositionally biased region" description="Basic and acidic residues" evidence="1">
    <location>
        <begin position="18"/>
        <end position="51"/>
    </location>
</feature>
<dbReference type="EMBL" id="JBBPFD010000014">
    <property type="protein sequence ID" value="KAK7899211.1"/>
    <property type="molecule type" value="Genomic_DNA"/>
</dbReference>
<organism evidence="2 3">
    <name type="scientific">Mugilogobius chulae</name>
    <name type="common">yellowstripe goby</name>
    <dbReference type="NCBI Taxonomy" id="88201"/>
    <lineage>
        <taxon>Eukaryota</taxon>
        <taxon>Metazoa</taxon>
        <taxon>Chordata</taxon>
        <taxon>Craniata</taxon>
        <taxon>Vertebrata</taxon>
        <taxon>Euteleostomi</taxon>
        <taxon>Actinopterygii</taxon>
        <taxon>Neopterygii</taxon>
        <taxon>Teleostei</taxon>
        <taxon>Neoteleostei</taxon>
        <taxon>Acanthomorphata</taxon>
        <taxon>Gobiaria</taxon>
        <taxon>Gobiiformes</taxon>
        <taxon>Gobioidei</taxon>
        <taxon>Gobiidae</taxon>
        <taxon>Gobionellinae</taxon>
        <taxon>Mugilogobius</taxon>
    </lineage>
</organism>
<evidence type="ECO:0000313" key="3">
    <source>
        <dbReference type="Proteomes" id="UP001460270"/>
    </source>
</evidence>
<keyword evidence="3" id="KW-1185">Reference proteome</keyword>
<reference evidence="3" key="1">
    <citation type="submission" date="2024-04" db="EMBL/GenBank/DDBJ databases">
        <title>Salinicola lusitanus LLJ914,a marine bacterium isolated from the Okinawa Trough.</title>
        <authorList>
            <person name="Li J."/>
        </authorList>
    </citation>
    <scope>NUCLEOTIDE SEQUENCE [LARGE SCALE GENOMIC DNA]</scope>
</reference>
<sequence length="133" mass="14537">MRRGSGRAARENATGKSTGERDGPRENEAVRGRTRRPTENEAVRGERDGPGERGAAPIEETKTIDKVKAQVEEETGAKSGIYEEKTYKAQHLDYGTNYKLLTIDVGGHNSVVIFVTKQPSGQLELRSVHASSV</sequence>
<dbReference type="Proteomes" id="UP001460270">
    <property type="component" value="Unassembled WGS sequence"/>
</dbReference>
<feature type="region of interest" description="Disordered" evidence="1">
    <location>
        <begin position="1"/>
        <end position="64"/>
    </location>
</feature>
<accession>A0AAW0NMY9</accession>
<name>A0AAW0NMY9_9GOBI</name>
<evidence type="ECO:0000256" key="1">
    <source>
        <dbReference type="SAM" id="MobiDB-lite"/>
    </source>
</evidence>
<evidence type="ECO:0000313" key="2">
    <source>
        <dbReference type="EMBL" id="KAK7899211.1"/>
    </source>
</evidence>
<proteinExistence type="predicted"/>
<dbReference type="AlphaFoldDB" id="A0AAW0NMY9"/>
<protein>
    <submittedName>
        <fullName evidence="2">Uncharacterized protein</fullName>
    </submittedName>
</protein>
<gene>
    <name evidence="2" type="ORF">WMY93_020064</name>
</gene>
<comment type="caution">
    <text evidence="2">The sequence shown here is derived from an EMBL/GenBank/DDBJ whole genome shotgun (WGS) entry which is preliminary data.</text>
</comment>
<dbReference type="Gene3D" id="3.10.450.10">
    <property type="match status" value="1"/>
</dbReference>